<keyword evidence="2" id="KW-0732">Signal</keyword>
<evidence type="ECO:0000313" key="3">
    <source>
        <dbReference type="EMBL" id="MDX8337141.1"/>
    </source>
</evidence>
<dbReference type="Proteomes" id="UP001279681">
    <property type="component" value="Unassembled WGS sequence"/>
</dbReference>
<gene>
    <name evidence="3" type="ORF">RFV38_11675</name>
</gene>
<feature type="chain" id="PRO_5045411928" evidence="2">
    <location>
        <begin position="21"/>
        <end position="97"/>
    </location>
</feature>
<feature type="signal peptide" evidence="2">
    <location>
        <begin position="1"/>
        <end position="20"/>
    </location>
</feature>
<name>A0ABU4WCA8_9FUSO</name>
<evidence type="ECO:0000256" key="1">
    <source>
        <dbReference type="SAM" id="MobiDB-lite"/>
    </source>
</evidence>
<evidence type="ECO:0000313" key="4">
    <source>
        <dbReference type="Proteomes" id="UP001279681"/>
    </source>
</evidence>
<dbReference type="RefSeq" id="WP_320314494.1">
    <property type="nucleotide sequence ID" value="NZ_JAVIKH010000021.1"/>
</dbReference>
<feature type="region of interest" description="Disordered" evidence="1">
    <location>
        <begin position="22"/>
        <end position="49"/>
    </location>
</feature>
<sequence length="97" mass="10652">MKKIIFMTMSLLMMSSLAFGAEGDQNAPQNEAPVAQETTETPENLSKGDSFMTAFGMKGSNLVVRRRVRLTAAHTNTHSTAVNLTHSQNTPYTYGNR</sequence>
<protein>
    <submittedName>
        <fullName evidence="3">Uncharacterized protein</fullName>
    </submittedName>
</protein>
<accession>A0ABU4WCA8</accession>
<keyword evidence="4" id="KW-1185">Reference proteome</keyword>
<comment type="caution">
    <text evidence="3">The sequence shown here is derived from an EMBL/GenBank/DDBJ whole genome shotgun (WGS) entry which is preliminary data.</text>
</comment>
<proteinExistence type="predicted"/>
<dbReference type="EMBL" id="JAVIKH010000021">
    <property type="protein sequence ID" value="MDX8337141.1"/>
    <property type="molecule type" value="Genomic_DNA"/>
</dbReference>
<evidence type="ECO:0000256" key="2">
    <source>
        <dbReference type="SAM" id="SignalP"/>
    </source>
</evidence>
<organism evidence="3 4">
    <name type="scientific">Candidatus Cetobacterium colombiensis</name>
    <dbReference type="NCBI Taxonomy" id="3073100"/>
    <lineage>
        <taxon>Bacteria</taxon>
        <taxon>Fusobacteriati</taxon>
        <taxon>Fusobacteriota</taxon>
        <taxon>Fusobacteriia</taxon>
        <taxon>Fusobacteriales</taxon>
        <taxon>Fusobacteriaceae</taxon>
        <taxon>Cetobacterium</taxon>
    </lineage>
</organism>
<reference evidence="4" key="1">
    <citation type="submission" date="2023-07" db="EMBL/GenBank/DDBJ databases">
        <authorList>
            <person name="Colorado M.A."/>
            <person name="Villamil L.M."/>
            <person name="Melo J.F."/>
            <person name="Rodriguez J.A."/>
            <person name="Ruiz R.Y."/>
        </authorList>
    </citation>
    <scope>NUCLEOTIDE SEQUENCE [LARGE SCALE GENOMIC DNA]</scope>
    <source>
        <strain evidence="4">C33</strain>
    </source>
</reference>